<gene>
    <name evidence="13" type="ORF">B0T18DRAFT_478042</name>
</gene>
<evidence type="ECO:0000256" key="3">
    <source>
        <dbReference type="ARBA" id="ARBA00006462"/>
    </source>
</evidence>
<dbReference type="AlphaFoldDB" id="A0AA40K9E9"/>
<keyword evidence="14" id="KW-1185">Reference proteome</keyword>
<comment type="pathway">
    <text evidence="2">Protein modification; protein glycosylation.</text>
</comment>
<evidence type="ECO:0000256" key="9">
    <source>
        <dbReference type="ARBA" id="ARBA00022968"/>
    </source>
</evidence>
<dbReference type="EMBL" id="JAUKUD010000002">
    <property type="protein sequence ID" value="KAK0750883.1"/>
    <property type="molecule type" value="Genomic_DNA"/>
</dbReference>
<evidence type="ECO:0000256" key="1">
    <source>
        <dbReference type="ARBA" id="ARBA00004606"/>
    </source>
</evidence>
<keyword evidence="11" id="KW-0472">Membrane</keyword>
<dbReference type="GO" id="GO:0016263">
    <property type="term" value="F:glycoprotein-N-acetylgalactosamine 3-beta-galactosyltransferase activity"/>
    <property type="evidence" value="ECO:0007669"/>
    <property type="project" value="UniProtKB-EC"/>
</dbReference>
<comment type="similarity">
    <text evidence="3">Belongs to the glycosyltransferase 31 family. Beta3-Gal-T subfamily.</text>
</comment>
<evidence type="ECO:0000256" key="10">
    <source>
        <dbReference type="ARBA" id="ARBA00022989"/>
    </source>
</evidence>
<keyword evidence="5" id="KW-0328">Glycosyltransferase</keyword>
<reference evidence="13" key="1">
    <citation type="submission" date="2023-06" db="EMBL/GenBank/DDBJ databases">
        <title>Genome-scale phylogeny and comparative genomics of the fungal order Sordariales.</title>
        <authorList>
            <consortium name="Lawrence Berkeley National Laboratory"/>
            <person name="Hensen N."/>
            <person name="Bonometti L."/>
            <person name="Westerberg I."/>
            <person name="Brannstrom I.O."/>
            <person name="Guillou S."/>
            <person name="Cros-Aarteil S."/>
            <person name="Calhoun S."/>
            <person name="Haridas S."/>
            <person name="Kuo A."/>
            <person name="Mondo S."/>
            <person name="Pangilinan J."/>
            <person name="Riley R."/>
            <person name="LaButti K."/>
            <person name="Andreopoulos B."/>
            <person name="Lipzen A."/>
            <person name="Chen C."/>
            <person name="Yanf M."/>
            <person name="Daum C."/>
            <person name="Ng V."/>
            <person name="Clum A."/>
            <person name="Steindorff A."/>
            <person name="Ohm R."/>
            <person name="Martin F."/>
            <person name="Silar P."/>
            <person name="Natvig D."/>
            <person name="Lalanne C."/>
            <person name="Gautier V."/>
            <person name="Ament-velasquez S.L."/>
            <person name="Kruys A."/>
            <person name="Hutchinson M.I."/>
            <person name="Powell A.J."/>
            <person name="Barry K."/>
            <person name="Miller A.N."/>
            <person name="Grigoriev I.V."/>
            <person name="Debuchy R."/>
            <person name="Gladieux P."/>
            <person name="Thoren M.H."/>
            <person name="Johannesson H."/>
        </authorList>
    </citation>
    <scope>NUCLEOTIDE SEQUENCE</scope>
    <source>
        <strain evidence="13">SMH3187-1</strain>
    </source>
</reference>
<evidence type="ECO:0000259" key="12">
    <source>
        <dbReference type="Pfam" id="PF02434"/>
    </source>
</evidence>
<evidence type="ECO:0000256" key="7">
    <source>
        <dbReference type="ARBA" id="ARBA00022692"/>
    </source>
</evidence>
<dbReference type="InterPro" id="IPR003378">
    <property type="entry name" value="Fringe-like_glycosylTrfase"/>
</dbReference>
<dbReference type="Pfam" id="PF02434">
    <property type="entry name" value="Fringe"/>
    <property type="match status" value="1"/>
</dbReference>
<feature type="domain" description="Fringe-like glycosyltransferase" evidence="12">
    <location>
        <begin position="210"/>
        <end position="283"/>
    </location>
</feature>
<evidence type="ECO:0000256" key="5">
    <source>
        <dbReference type="ARBA" id="ARBA00022676"/>
    </source>
</evidence>
<dbReference type="PANTHER" id="PTHR23033:SF43">
    <property type="entry name" value="APPLE DOMAIN-CONTAINING PROTEIN"/>
    <property type="match status" value="1"/>
</dbReference>
<evidence type="ECO:0000256" key="4">
    <source>
        <dbReference type="ARBA" id="ARBA00012557"/>
    </source>
</evidence>
<comment type="caution">
    <text evidence="13">The sequence shown here is derived from an EMBL/GenBank/DDBJ whole genome shotgun (WGS) entry which is preliminary data.</text>
</comment>
<dbReference type="EC" id="2.4.1.122" evidence="4"/>
<protein>
    <recommendedName>
        <fullName evidence="4">N-acetylgalactosaminide beta-1,3-galactosyltransferase</fullName>
        <ecNumber evidence="4">2.4.1.122</ecNumber>
    </recommendedName>
</protein>
<dbReference type="Gene3D" id="3.90.550.50">
    <property type="match status" value="1"/>
</dbReference>
<dbReference type="PANTHER" id="PTHR23033">
    <property type="entry name" value="BETA1,3-GALACTOSYLTRANSFERASE"/>
    <property type="match status" value="1"/>
</dbReference>
<evidence type="ECO:0000256" key="11">
    <source>
        <dbReference type="ARBA" id="ARBA00023136"/>
    </source>
</evidence>
<dbReference type="GO" id="GO:0016020">
    <property type="term" value="C:membrane"/>
    <property type="evidence" value="ECO:0007669"/>
    <property type="project" value="UniProtKB-SubCell"/>
</dbReference>
<dbReference type="InterPro" id="IPR026050">
    <property type="entry name" value="C1GALT1/C1GALT1_chp1"/>
</dbReference>
<comment type="subcellular location">
    <subcellularLocation>
        <location evidence="1">Membrane</location>
        <topology evidence="1">Single-pass type II membrane protein</topology>
    </subcellularLocation>
</comment>
<name>A0AA40K9E9_9PEZI</name>
<keyword evidence="8" id="KW-0547">Nucleotide-binding</keyword>
<organism evidence="13 14">
    <name type="scientific">Schizothecium vesticola</name>
    <dbReference type="NCBI Taxonomy" id="314040"/>
    <lineage>
        <taxon>Eukaryota</taxon>
        <taxon>Fungi</taxon>
        <taxon>Dikarya</taxon>
        <taxon>Ascomycota</taxon>
        <taxon>Pezizomycotina</taxon>
        <taxon>Sordariomycetes</taxon>
        <taxon>Sordariomycetidae</taxon>
        <taxon>Sordariales</taxon>
        <taxon>Schizotheciaceae</taxon>
        <taxon>Schizothecium</taxon>
    </lineage>
</organism>
<keyword evidence="6" id="KW-0808">Transferase</keyword>
<evidence type="ECO:0000256" key="6">
    <source>
        <dbReference type="ARBA" id="ARBA00022679"/>
    </source>
</evidence>
<accession>A0AA40K9E9</accession>
<keyword evidence="7" id="KW-0812">Transmembrane</keyword>
<evidence type="ECO:0000256" key="2">
    <source>
        <dbReference type="ARBA" id="ARBA00004922"/>
    </source>
</evidence>
<keyword evidence="10" id="KW-1133">Transmembrane helix</keyword>
<dbReference type="GO" id="GO:0000166">
    <property type="term" value="F:nucleotide binding"/>
    <property type="evidence" value="ECO:0007669"/>
    <property type="project" value="UniProtKB-KW"/>
</dbReference>
<dbReference type="Proteomes" id="UP001172155">
    <property type="component" value="Unassembled WGS sequence"/>
</dbReference>
<evidence type="ECO:0000313" key="13">
    <source>
        <dbReference type="EMBL" id="KAK0750883.1"/>
    </source>
</evidence>
<evidence type="ECO:0000313" key="14">
    <source>
        <dbReference type="Proteomes" id="UP001172155"/>
    </source>
</evidence>
<sequence length="483" mass="54496">MLAPRFGSPGRATSRFMPINKRVGRAYIVLLILALTSLLLTSHLFLLQRPPSPLPSSTPTFNSDYPFETTSAFDPVSFPSPWNTTAAFLCASFPSHLTDRIQPVLKMGHGENPSQIAAQLSTVSSCFPPSDLLIFSDLDQPLPPHGLHHAIDILAHLPPAYHRNNPDLGPYRALQALLKNTNDSDVDIDPTHDPTAKTGWKTDKYKFLLLIERAWATKPGRDWYVFYETDTYLVWDNVFRLLSMLDPAEPVYMGSPSPGRQGTFFANGGPGFALSRGAMERLLSRRGGRGDCCGDSVLGWMLWEAGVGVSGLFPMFSPWAADQTPYTERTWCQPVVSMHKTRPGDVERLWRWEFGARELGRPLLFADLYEFYQVKGQETREDWDNAIWDRLAQGHDVPGDSIQACVEACEADETCLQYLWRGEKAKQCVLMPYVSHGRQRADETGAGGFRFFSGWMVERIDQWKRRNTCHEVAWVSPSTERIY</sequence>
<proteinExistence type="inferred from homology"/>
<keyword evidence="9" id="KW-0735">Signal-anchor</keyword>
<evidence type="ECO:0000256" key="8">
    <source>
        <dbReference type="ARBA" id="ARBA00022741"/>
    </source>
</evidence>